<dbReference type="AlphaFoldDB" id="A0A4Y2SYD9"/>
<sequence length="103" mass="11748">MPSAAHLILCFYFPLRYLSKLIPHSNFSLQKSGSNLALQICKLEARLTRQECKLETSLIQVNANELVTTCQTCHVKLQIIAKREYEHNLGFEAPPYRVLNLSS</sequence>
<protein>
    <submittedName>
        <fullName evidence="1">Uncharacterized protein</fullName>
    </submittedName>
</protein>
<organism evidence="1 2">
    <name type="scientific">Araneus ventricosus</name>
    <name type="common">Orbweaver spider</name>
    <name type="synonym">Epeira ventricosa</name>
    <dbReference type="NCBI Taxonomy" id="182803"/>
    <lineage>
        <taxon>Eukaryota</taxon>
        <taxon>Metazoa</taxon>
        <taxon>Ecdysozoa</taxon>
        <taxon>Arthropoda</taxon>
        <taxon>Chelicerata</taxon>
        <taxon>Arachnida</taxon>
        <taxon>Araneae</taxon>
        <taxon>Araneomorphae</taxon>
        <taxon>Entelegynae</taxon>
        <taxon>Araneoidea</taxon>
        <taxon>Araneidae</taxon>
        <taxon>Araneus</taxon>
    </lineage>
</organism>
<gene>
    <name evidence="1" type="ORF">AVEN_14318_1</name>
</gene>
<reference evidence="1 2" key="1">
    <citation type="journal article" date="2019" name="Sci. Rep.">
        <title>Orb-weaving spider Araneus ventricosus genome elucidates the spidroin gene catalogue.</title>
        <authorList>
            <person name="Kono N."/>
            <person name="Nakamura H."/>
            <person name="Ohtoshi R."/>
            <person name="Moran D.A.P."/>
            <person name="Shinohara A."/>
            <person name="Yoshida Y."/>
            <person name="Fujiwara M."/>
            <person name="Mori M."/>
            <person name="Tomita M."/>
            <person name="Arakawa K."/>
        </authorList>
    </citation>
    <scope>NUCLEOTIDE SEQUENCE [LARGE SCALE GENOMIC DNA]</scope>
</reference>
<proteinExistence type="predicted"/>
<evidence type="ECO:0000313" key="2">
    <source>
        <dbReference type="Proteomes" id="UP000499080"/>
    </source>
</evidence>
<dbReference type="EMBL" id="BGPR01024299">
    <property type="protein sequence ID" value="GBN92296.1"/>
    <property type="molecule type" value="Genomic_DNA"/>
</dbReference>
<comment type="caution">
    <text evidence="1">The sequence shown here is derived from an EMBL/GenBank/DDBJ whole genome shotgun (WGS) entry which is preliminary data.</text>
</comment>
<dbReference type="Proteomes" id="UP000499080">
    <property type="component" value="Unassembled WGS sequence"/>
</dbReference>
<evidence type="ECO:0000313" key="1">
    <source>
        <dbReference type="EMBL" id="GBN92296.1"/>
    </source>
</evidence>
<keyword evidence="2" id="KW-1185">Reference proteome</keyword>
<accession>A0A4Y2SYD9</accession>
<name>A0A4Y2SYD9_ARAVE</name>